<dbReference type="AlphaFoldDB" id="A0A0R1R6A1"/>
<organism evidence="2 3">
    <name type="scientific">Lacticaseibacillus manihotivorans DSM 13343 = JCM 12514</name>
    <dbReference type="NCBI Taxonomy" id="1423769"/>
    <lineage>
        <taxon>Bacteria</taxon>
        <taxon>Bacillati</taxon>
        <taxon>Bacillota</taxon>
        <taxon>Bacilli</taxon>
        <taxon>Lactobacillales</taxon>
        <taxon>Lactobacillaceae</taxon>
        <taxon>Lacticaseibacillus</taxon>
    </lineage>
</organism>
<accession>A0A0R1R6A1</accession>
<name>A0A0R1R6A1_9LACO</name>
<dbReference type="EMBL" id="AZEU01000054">
    <property type="protein sequence ID" value="KRL51966.1"/>
    <property type="molecule type" value="Genomic_DNA"/>
</dbReference>
<protein>
    <submittedName>
        <fullName evidence="2">Uncharacterized protein</fullName>
    </submittedName>
</protein>
<proteinExistence type="predicted"/>
<keyword evidence="1" id="KW-0472">Membrane</keyword>
<keyword evidence="3" id="KW-1185">Reference proteome</keyword>
<reference evidence="2 3" key="1">
    <citation type="journal article" date="2015" name="Genome Announc.">
        <title>Expanding the biotechnology potential of lactobacilli through comparative genomics of 213 strains and associated genera.</title>
        <authorList>
            <person name="Sun Z."/>
            <person name="Harris H.M."/>
            <person name="McCann A."/>
            <person name="Guo C."/>
            <person name="Argimon S."/>
            <person name="Zhang W."/>
            <person name="Yang X."/>
            <person name="Jeffery I.B."/>
            <person name="Cooney J.C."/>
            <person name="Kagawa T.F."/>
            <person name="Liu W."/>
            <person name="Song Y."/>
            <person name="Salvetti E."/>
            <person name="Wrobel A."/>
            <person name="Rasinkangas P."/>
            <person name="Parkhill J."/>
            <person name="Rea M.C."/>
            <person name="O'Sullivan O."/>
            <person name="Ritari J."/>
            <person name="Douillard F.P."/>
            <person name="Paul Ross R."/>
            <person name="Yang R."/>
            <person name="Briner A.E."/>
            <person name="Felis G.E."/>
            <person name="de Vos W.M."/>
            <person name="Barrangou R."/>
            <person name="Klaenhammer T.R."/>
            <person name="Caufield P.W."/>
            <person name="Cui Y."/>
            <person name="Zhang H."/>
            <person name="O'Toole P.W."/>
        </authorList>
    </citation>
    <scope>NUCLEOTIDE SEQUENCE [LARGE SCALE GENOMIC DNA]</scope>
    <source>
        <strain evidence="2 3">DSM 13343</strain>
    </source>
</reference>
<dbReference type="Proteomes" id="UP000051790">
    <property type="component" value="Unassembled WGS sequence"/>
</dbReference>
<evidence type="ECO:0000313" key="2">
    <source>
        <dbReference type="EMBL" id="KRL51966.1"/>
    </source>
</evidence>
<evidence type="ECO:0000256" key="1">
    <source>
        <dbReference type="SAM" id="Phobius"/>
    </source>
</evidence>
<feature type="transmembrane region" description="Helical" evidence="1">
    <location>
        <begin position="6"/>
        <end position="26"/>
    </location>
</feature>
<comment type="caution">
    <text evidence="2">The sequence shown here is derived from an EMBL/GenBank/DDBJ whole genome shotgun (WGS) entry which is preliminary data.</text>
</comment>
<keyword evidence="1" id="KW-1133">Transmembrane helix</keyword>
<feature type="transmembrane region" description="Helical" evidence="1">
    <location>
        <begin position="38"/>
        <end position="61"/>
    </location>
</feature>
<gene>
    <name evidence="2" type="ORF">FD01_GL002892</name>
</gene>
<evidence type="ECO:0000313" key="3">
    <source>
        <dbReference type="Proteomes" id="UP000051790"/>
    </source>
</evidence>
<dbReference type="PATRIC" id="fig|1423769.4.peg.3118"/>
<keyword evidence="1" id="KW-0812">Transmembrane</keyword>
<sequence>MWMFYEAWYGLSDCWAAMLWTGVLVVNSVQTWHYFWCGHLLFAISAALGVGIAAWELWLLWAYEPIDLDEE</sequence>